<gene>
    <name evidence="11" type="ORF">LSAA_5343</name>
</gene>
<dbReference type="Pfam" id="PF04161">
    <property type="entry name" value="Arv1"/>
    <property type="match status" value="1"/>
</dbReference>
<keyword evidence="6 10" id="KW-1133">Transmembrane helix</keyword>
<dbReference type="PANTHER" id="PTHR14467:SF0">
    <property type="entry name" value="PROTEIN ARV1"/>
    <property type="match status" value="1"/>
</dbReference>
<dbReference type="GO" id="GO:0016125">
    <property type="term" value="P:sterol metabolic process"/>
    <property type="evidence" value="ECO:0007669"/>
    <property type="project" value="UniProtKB-UniRule"/>
</dbReference>
<evidence type="ECO:0000256" key="4">
    <source>
        <dbReference type="ARBA" id="ARBA00022692"/>
    </source>
</evidence>
<comment type="function">
    <text evidence="10">Mediator of sterol homeostasis involved in sterol uptake, trafficking and distribution into membranes.</text>
</comment>
<dbReference type="PANTHER" id="PTHR14467">
    <property type="entry name" value="ARV1"/>
    <property type="match status" value="1"/>
</dbReference>
<dbReference type="GO" id="GO:0006665">
    <property type="term" value="P:sphingolipid metabolic process"/>
    <property type="evidence" value="ECO:0007669"/>
    <property type="project" value="TreeGrafter"/>
</dbReference>
<evidence type="ECO:0000313" key="11">
    <source>
        <dbReference type="EMBL" id="CAF2842427.1"/>
    </source>
</evidence>
<accession>A0A7R8H402</accession>
<name>A0A7R8H402_LEPSM</name>
<evidence type="ECO:0000256" key="9">
    <source>
        <dbReference type="ARBA" id="ARBA00023136"/>
    </source>
</evidence>
<dbReference type="InterPro" id="IPR007290">
    <property type="entry name" value="Arv1"/>
</dbReference>
<organism evidence="11 12">
    <name type="scientific">Lepeophtheirus salmonis</name>
    <name type="common">Salmon louse</name>
    <name type="synonym">Caligus salmonis</name>
    <dbReference type="NCBI Taxonomy" id="72036"/>
    <lineage>
        <taxon>Eukaryota</taxon>
        <taxon>Metazoa</taxon>
        <taxon>Ecdysozoa</taxon>
        <taxon>Arthropoda</taxon>
        <taxon>Crustacea</taxon>
        <taxon>Multicrustacea</taxon>
        <taxon>Hexanauplia</taxon>
        <taxon>Copepoda</taxon>
        <taxon>Siphonostomatoida</taxon>
        <taxon>Caligidae</taxon>
        <taxon>Lepeophtheirus</taxon>
    </lineage>
</organism>
<evidence type="ECO:0000256" key="7">
    <source>
        <dbReference type="ARBA" id="ARBA00023055"/>
    </source>
</evidence>
<comment type="caution">
    <text evidence="10">Lacks conserved residue(s) required for the propagation of feature annotation.</text>
</comment>
<keyword evidence="8 10" id="KW-0443">Lipid metabolism</keyword>
<dbReference type="GO" id="GO:0005794">
    <property type="term" value="C:Golgi apparatus"/>
    <property type="evidence" value="ECO:0007669"/>
    <property type="project" value="TreeGrafter"/>
</dbReference>
<keyword evidence="3 10" id="KW-0813">Transport</keyword>
<dbReference type="Proteomes" id="UP000675881">
    <property type="component" value="Chromosome 14"/>
</dbReference>
<dbReference type="OrthoDB" id="2192830at2759"/>
<proteinExistence type="inferred from homology"/>
<evidence type="ECO:0000256" key="3">
    <source>
        <dbReference type="ARBA" id="ARBA00022448"/>
    </source>
</evidence>
<dbReference type="GO" id="GO:0005789">
    <property type="term" value="C:endoplasmic reticulum membrane"/>
    <property type="evidence" value="ECO:0007669"/>
    <property type="project" value="UniProtKB-SubCell"/>
</dbReference>
<feature type="transmembrane region" description="Helical" evidence="10">
    <location>
        <begin position="20"/>
        <end position="42"/>
    </location>
</feature>
<reference evidence="11" key="1">
    <citation type="submission" date="2021-02" db="EMBL/GenBank/DDBJ databases">
        <authorList>
            <person name="Bekaert M."/>
        </authorList>
    </citation>
    <scope>NUCLEOTIDE SEQUENCE</scope>
    <source>
        <strain evidence="11">IoA-00</strain>
    </source>
</reference>
<evidence type="ECO:0000313" key="12">
    <source>
        <dbReference type="Proteomes" id="UP000675881"/>
    </source>
</evidence>
<keyword evidence="9 10" id="KW-0472">Membrane</keyword>
<evidence type="ECO:0000256" key="1">
    <source>
        <dbReference type="ARBA" id="ARBA00004477"/>
    </source>
</evidence>
<keyword evidence="5 10" id="KW-0256">Endoplasmic reticulum</keyword>
<keyword evidence="4 10" id="KW-0812">Transmembrane</keyword>
<dbReference type="GO" id="GO:0032366">
    <property type="term" value="P:intracellular sterol transport"/>
    <property type="evidence" value="ECO:0007669"/>
    <property type="project" value="UniProtKB-UniRule"/>
</dbReference>
<dbReference type="AlphaFoldDB" id="A0A7R8H402"/>
<dbReference type="Gene3D" id="3.40.30.10">
    <property type="entry name" value="Glutaredoxin"/>
    <property type="match status" value="1"/>
</dbReference>
<sequence length="297" mass="33467">MIRLGDGIDPEEERNLSNAAVIGNIITFSITVAGIKVLPYLLEQFGVGIHHRIVEVSSSTCLFSFESLPARSLPCATTLATSRPRGALINVCDLHLIPLIPMYAPFETRSTSSQTHGFEKTNPICSFKTDILYLEEAPVIEAELAESKEKIIFKTENLSPREIFFYMNKIFLPLVPPETPAEDVKTALKYILANFHELKDKHTNLPTMHLFDASLKEKSNIIKLVDCGYCLKPGDEYAEYDGTLILLDIILQYPKAYRHIIFNDPSYRIIISKLAALTLICDGYISWFQLPSEGEFF</sequence>
<dbReference type="GO" id="GO:0097036">
    <property type="term" value="P:regulation of plasma membrane sterol distribution"/>
    <property type="evidence" value="ECO:0007669"/>
    <property type="project" value="UniProtKB-UniRule"/>
</dbReference>
<comment type="subcellular location">
    <subcellularLocation>
        <location evidence="1 10">Endoplasmic reticulum membrane</location>
        <topology evidence="1 10">Multi-pass membrane protein</topology>
    </subcellularLocation>
</comment>
<evidence type="ECO:0000256" key="8">
    <source>
        <dbReference type="ARBA" id="ARBA00023098"/>
    </source>
</evidence>
<dbReference type="GO" id="GO:0032541">
    <property type="term" value="C:cortical endoplasmic reticulum"/>
    <property type="evidence" value="ECO:0007669"/>
    <property type="project" value="TreeGrafter"/>
</dbReference>
<protein>
    <recommendedName>
        <fullName evidence="10">Protein ARV</fullName>
    </recommendedName>
</protein>
<evidence type="ECO:0000256" key="5">
    <source>
        <dbReference type="ARBA" id="ARBA00022824"/>
    </source>
</evidence>
<keyword evidence="12" id="KW-1185">Reference proteome</keyword>
<dbReference type="EMBL" id="HG994593">
    <property type="protein sequence ID" value="CAF2842427.1"/>
    <property type="molecule type" value="Genomic_DNA"/>
</dbReference>
<keyword evidence="7 10" id="KW-0445">Lipid transport</keyword>
<evidence type="ECO:0000256" key="6">
    <source>
        <dbReference type="ARBA" id="ARBA00022989"/>
    </source>
</evidence>
<evidence type="ECO:0000256" key="2">
    <source>
        <dbReference type="ARBA" id="ARBA00009187"/>
    </source>
</evidence>
<comment type="similarity">
    <text evidence="2 10">Belongs to the ARV1 family.</text>
</comment>
<evidence type="ECO:0000256" key="10">
    <source>
        <dbReference type="RuleBase" id="RU368065"/>
    </source>
</evidence>